<evidence type="ECO:0000313" key="1">
    <source>
        <dbReference type="EMBL" id="KAF3884376.1"/>
    </source>
</evidence>
<keyword evidence="2" id="KW-1185">Reference proteome</keyword>
<dbReference type="InterPro" id="IPR021228">
    <property type="entry name" value="BrxD"/>
</dbReference>
<dbReference type="SUPFAM" id="SSF52540">
    <property type="entry name" value="P-loop containing nucleoside triphosphate hydrolases"/>
    <property type="match status" value="1"/>
</dbReference>
<dbReference type="Proteomes" id="UP000029738">
    <property type="component" value="Unassembled WGS sequence"/>
</dbReference>
<dbReference type="Pfam" id="PF10923">
    <property type="entry name" value="BrxC_BrxD"/>
    <property type="match status" value="1"/>
</dbReference>
<sequence>MAKLKISKKVSTALMNSLGAGVVPRLGLEHIAVGREKELKSLLQNLDDIAEGVAAFRFVVGNYGSGKSFMLQLVRSYAMEQGFVVADADLSLERRLAGSNNEGLATYRELMSHLATKTRPDGGALVSILEGWINKIQQEVAKESGMRPNDEGFDDKVEEKIREVVQYIEDLVHGFDFGSVIVAYWRGYRLDEDNLKNAALKWLRGEFTTKIEAKAALGVRVIIDDETWYDYLKLLAKFVAEIGYKGLIVLLDEAVYLYKIPTTVTREKNYNRLLGMFNDTMQCKAEHLGIIIGGTTRFLEDPNRGLFSDSAWRRRTKESRFASQAGVQEFLGPVLRLNPLVEEEILILLQRLAEIHAFNYGYEQTLTNRDLKEFVREIVSRLGAEALLTPGEIVRDFISVVNVLYQNPNFTFKTLIHGTDFKPTSIRKNININVDEDDDVAEISL</sequence>
<comment type="caution">
    <text evidence="1">The sequence shown here is derived from an EMBL/GenBank/DDBJ whole genome shotgun (WGS) entry which is preliminary data.</text>
</comment>
<reference evidence="1" key="1">
    <citation type="journal article" date="2015" name="Genome Announc.">
        <title>Draft Genome Sequence of Tolypothrix boutellei Strain VB521301.</title>
        <authorList>
            <person name="Chandrababunaidu M.M."/>
            <person name="Singh D."/>
            <person name="Sen D."/>
            <person name="Bhan S."/>
            <person name="Das S."/>
            <person name="Gupta A."/>
            <person name="Adhikary S.P."/>
            <person name="Tripathy S."/>
        </authorList>
    </citation>
    <scope>NUCLEOTIDE SEQUENCE</scope>
    <source>
        <strain evidence="1">VB521301</strain>
    </source>
</reference>
<accession>A0A8S9SX32</accession>
<name>A0A8S9SX32_9CYAN</name>
<keyword evidence="1" id="KW-0547">Nucleotide-binding</keyword>
<dbReference type="InterPro" id="IPR027417">
    <property type="entry name" value="P-loop_NTPase"/>
</dbReference>
<dbReference type="EMBL" id="JHEG04000001">
    <property type="protein sequence ID" value="KAF3884376.1"/>
    <property type="molecule type" value="Genomic_DNA"/>
</dbReference>
<keyword evidence="1" id="KW-0067">ATP-binding</keyword>
<evidence type="ECO:0000313" key="2">
    <source>
        <dbReference type="Proteomes" id="UP000029738"/>
    </source>
</evidence>
<proteinExistence type="predicted"/>
<dbReference type="RefSeq" id="WP_038090808.1">
    <property type="nucleotide sequence ID" value="NZ_JHEG04000001.1"/>
</dbReference>
<dbReference type="AlphaFoldDB" id="A0A8S9SX32"/>
<reference evidence="1" key="2">
    <citation type="submission" date="2019-11" db="EMBL/GenBank/DDBJ databases">
        <title>Improved Assembly of Tolypothrix boutellei genome.</title>
        <authorList>
            <person name="Sarangi A.N."/>
            <person name="Mukherjee M."/>
            <person name="Ghosh S."/>
            <person name="Singh D."/>
            <person name="Das A."/>
            <person name="Kant S."/>
            <person name="Prusty A."/>
            <person name="Tripathy S."/>
        </authorList>
    </citation>
    <scope>NUCLEOTIDE SEQUENCE</scope>
    <source>
        <strain evidence="1">VB521301</strain>
    </source>
</reference>
<gene>
    <name evidence="1" type="ORF">DA73_0400001945</name>
</gene>
<organism evidence="1 2">
    <name type="scientific">Tolypothrix bouteillei VB521301</name>
    <dbReference type="NCBI Taxonomy" id="1479485"/>
    <lineage>
        <taxon>Bacteria</taxon>
        <taxon>Bacillati</taxon>
        <taxon>Cyanobacteriota</taxon>
        <taxon>Cyanophyceae</taxon>
        <taxon>Nostocales</taxon>
        <taxon>Tolypothrichaceae</taxon>
        <taxon>Tolypothrix</taxon>
    </lineage>
</organism>
<dbReference type="GO" id="GO:0005524">
    <property type="term" value="F:ATP binding"/>
    <property type="evidence" value="ECO:0007669"/>
    <property type="project" value="UniProtKB-KW"/>
</dbReference>
<protein>
    <submittedName>
        <fullName evidence="1">ATP-binding protein</fullName>
    </submittedName>
</protein>